<proteinExistence type="predicted"/>
<keyword evidence="1" id="KW-0472">Membrane</keyword>
<dbReference type="InParanoid" id="C4YBP8"/>
<keyword evidence="1" id="KW-1133">Transmembrane helix</keyword>
<accession>C4YBP8</accession>
<organism evidence="2 3">
    <name type="scientific">Clavispora lusitaniae (strain ATCC 42720)</name>
    <name type="common">Yeast</name>
    <name type="synonym">Candida lusitaniae</name>
    <dbReference type="NCBI Taxonomy" id="306902"/>
    <lineage>
        <taxon>Eukaryota</taxon>
        <taxon>Fungi</taxon>
        <taxon>Dikarya</taxon>
        <taxon>Ascomycota</taxon>
        <taxon>Saccharomycotina</taxon>
        <taxon>Pichiomycetes</taxon>
        <taxon>Metschnikowiaceae</taxon>
        <taxon>Clavispora</taxon>
    </lineage>
</organism>
<dbReference type="Proteomes" id="UP000007703">
    <property type="component" value="Unassembled WGS sequence"/>
</dbReference>
<protein>
    <submittedName>
        <fullName evidence="2">Uncharacterized protein</fullName>
    </submittedName>
</protein>
<evidence type="ECO:0000256" key="1">
    <source>
        <dbReference type="SAM" id="Phobius"/>
    </source>
</evidence>
<feature type="transmembrane region" description="Helical" evidence="1">
    <location>
        <begin position="293"/>
        <end position="311"/>
    </location>
</feature>
<gene>
    <name evidence="2" type="ORF">CLUG_05626</name>
</gene>
<reference evidence="2 3" key="1">
    <citation type="journal article" date="2009" name="Nature">
        <title>Evolution of pathogenicity and sexual reproduction in eight Candida genomes.</title>
        <authorList>
            <person name="Butler G."/>
            <person name="Rasmussen M.D."/>
            <person name="Lin M.F."/>
            <person name="Santos M.A."/>
            <person name="Sakthikumar S."/>
            <person name="Munro C.A."/>
            <person name="Rheinbay E."/>
            <person name="Grabherr M."/>
            <person name="Forche A."/>
            <person name="Reedy J.L."/>
            <person name="Agrafioti I."/>
            <person name="Arnaud M.B."/>
            <person name="Bates S."/>
            <person name="Brown A.J."/>
            <person name="Brunke S."/>
            <person name="Costanzo M.C."/>
            <person name="Fitzpatrick D.A."/>
            <person name="de Groot P.W."/>
            <person name="Harris D."/>
            <person name="Hoyer L.L."/>
            <person name="Hube B."/>
            <person name="Klis F.M."/>
            <person name="Kodira C."/>
            <person name="Lennard N."/>
            <person name="Logue M.E."/>
            <person name="Martin R."/>
            <person name="Neiman A.M."/>
            <person name="Nikolaou E."/>
            <person name="Quail M.A."/>
            <person name="Quinn J."/>
            <person name="Santos M.C."/>
            <person name="Schmitzberger F.F."/>
            <person name="Sherlock G."/>
            <person name="Shah P."/>
            <person name="Silverstein K.A."/>
            <person name="Skrzypek M.S."/>
            <person name="Soll D."/>
            <person name="Staggs R."/>
            <person name="Stansfield I."/>
            <person name="Stumpf M.P."/>
            <person name="Sudbery P.E."/>
            <person name="Srikantha T."/>
            <person name="Zeng Q."/>
            <person name="Berman J."/>
            <person name="Berriman M."/>
            <person name="Heitman J."/>
            <person name="Gow N.A."/>
            <person name="Lorenz M.C."/>
            <person name="Birren B.W."/>
            <person name="Kellis M."/>
            <person name="Cuomo C.A."/>
        </authorList>
    </citation>
    <scope>NUCLEOTIDE SEQUENCE [LARGE SCALE GENOMIC DNA]</scope>
    <source>
        <strain evidence="2 3">ATCC 42720</strain>
    </source>
</reference>
<keyword evidence="1" id="KW-0812">Transmembrane</keyword>
<evidence type="ECO:0000313" key="2">
    <source>
        <dbReference type="EMBL" id="EEQ41498.1"/>
    </source>
</evidence>
<sequence>MYMLLQLLLGGEGGLPDGARRFCRLVRPAAGRRAVSRRLSDLRSLLAHLGPHVDKLSLLLQAPQHVGRGENGAVHGQLLLGHRRLHLLGHAQSVELETGSVVGVEKRFFLAQLLGVLQKPQRSSHHALAVQRLVESEHMRPVALQSLGAVVLHQNFGPGKLPRMSVVEHVSQSVLEKGQLGNAAHAVVLSSALGPVGPRLEPPVFLLEHSAEGVLASVESEIHGFFRQVGRWRERGYGIVPRRLVSDHARLEIVRRSFKNAGGSGLDFHVAEEGGFFFARAFRWSRGHVRRSRWWFCCFSVFVSLVVFVVISSCSCRLGLFSGVAWFSMCSSHLFPCFPSCSSIVRIKLCRIQYFSECAMFEPMQTENEQAGIRIFCLCGCQRSEGYFSEKLWA</sequence>
<evidence type="ECO:0000313" key="3">
    <source>
        <dbReference type="Proteomes" id="UP000007703"/>
    </source>
</evidence>
<dbReference type="KEGG" id="clu:CLUG_05626"/>
<dbReference type="VEuPathDB" id="FungiDB:CLUG_05626"/>
<dbReference type="AlphaFoldDB" id="C4YBP8"/>
<name>C4YBP8_CLAL4</name>
<dbReference type="EMBL" id="CH408083">
    <property type="protein sequence ID" value="EEQ41498.1"/>
    <property type="molecule type" value="Genomic_DNA"/>
</dbReference>
<dbReference type="HOGENOM" id="CLU_700205_0_0_1"/>